<evidence type="ECO:0000256" key="1">
    <source>
        <dbReference type="ARBA" id="ARBA00004148"/>
    </source>
</evidence>
<name>A0A8S8ZAH3_SORMA</name>
<dbReference type="GO" id="GO:0005774">
    <property type="term" value="C:vacuolar membrane"/>
    <property type="evidence" value="ECO:0007669"/>
    <property type="project" value="UniProtKB-SubCell"/>
</dbReference>
<accession>A0A8S8ZAH3</accession>
<dbReference type="Gene3D" id="2.130.10.10">
    <property type="entry name" value="YVTN repeat-like/Quinoprotein amine dehydrogenase"/>
    <property type="match status" value="1"/>
</dbReference>
<protein>
    <submittedName>
        <fullName evidence="6">Uncharacterized protein</fullName>
    </submittedName>
</protein>
<evidence type="ECO:0000256" key="3">
    <source>
        <dbReference type="ARBA" id="ARBA00022737"/>
    </source>
</evidence>
<evidence type="ECO:0000256" key="4">
    <source>
        <dbReference type="ARBA" id="ARBA00025740"/>
    </source>
</evidence>
<dbReference type="InterPro" id="IPR036322">
    <property type="entry name" value="WD40_repeat_dom_sf"/>
</dbReference>
<feature type="region of interest" description="Disordered" evidence="5">
    <location>
        <begin position="259"/>
        <end position="296"/>
    </location>
</feature>
<dbReference type="SMART" id="SM00320">
    <property type="entry name" value="WD40"/>
    <property type="match status" value="3"/>
</dbReference>
<proteinExistence type="inferred from homology"/>
<dbReference type="InterPro" id="IPR001680">
    <property type="entry name" value="WD40_rpt"/>
</dbReference>
<dbReference type="VEuPathDB" id="FungiDB:SMAC_06001"/>
<comment type="subcellular location">
    <subcellularLocation>
        <location evidence="1">Vacuole membrane</location>
        <topology evidence="1">Peripheral membrane protein</topology>
    </subcellularLocation>
</comment>
<evidence type="ECO:0000313" key="6">
    <source>
        <dbReference type="EMBL" id="KAA8624174.1"/>
    </source>
</evidence>
<comment type="caution">
    <text evidence="6">The sequence shown here is derived from an EMBL/GenBank/DDBJ whole genome shotgun (WGS) entry which is preliminary data.</text>
</comment>
<dbReference type="EMBL" id="NMPR01000251">
    <property type="protein sequence ID" value="KAA8624174.1"/>
    <property type="molecule type" value="Genomic_DNA"/>
</dbReference>
<organism evidence="6 7">
    <name type="scientific">Sordaria macrospora</name>
    <dbReference type="NCBI Taxonomy" id="5147"/>
    <lineage>
        <taxon>Eukaryota</taxon>
        <taxon>Fungi</taxon>
        <taxon>Dikarya</taxon>
        <taxon>Ascomycota</taxon>
        <taxon>Pezizomycotina</taxon>
        <taxon>Sordariomycetes</taxon>
        <taxon>Sordariomycetidae</taxon>
        <taxon>Sordariales</taxon>
        <taxon>Sordariaceae</taxon>
        <taxon>Sordaria</taxon>
    </lineage>
</organism>
<comment type="similarity">
    <text evidence="4">Belongs to the WD repeat PROPPIN family.</text>
</comment>
<sequence>MDTRRILEHPTLAPVLSVTFNHDNSWFAVGLEHGFRVYGSRSCDARLSRDMGGGIGMVQMLGCTNILGLVGGGRQTKLSRNKLLLWDDKAQKEAGVINASTSVRGAKMSSKRIVLALKDRVQVHQTLKPRTLLTTYETADNPLGLCCLSSERIAFPGRTVGHVQVVEVETGSVSIIPAHTSALRAMALSQDGELLATASEMGTIIRVYATSNCARLHELRRGIDKAIIFSIGFNPSGNYLACTSDKSTLHVFDVPRPGGGTVRPTASNAGGTAHAAGEPSMGTGNNRPSSPYSVASSGGYGGGGSVIVNGTSFGGSSDMMAAVVTDGGQSRWGILSKLPMMPRVFTDKYSFASARFEMADEPVSSGSREPGSQGIIGGPLKGNLGWISDTEVVVIGAGRDPKWEKFAVQEGGQQTGYQGGGGRKLVRVAWKRYSGETP</sequence>
<dbReference type="AlphaFoldDB" id="A0A8S8ZAH3"/>
<gene>
    <name evidence="6" type="ORF">SMACR_06001</name>
</gene>
<dbReference type="InterPro" id="IPR048720">
    <property type="entry name" value="PROPPIN"/>
</dbReference>
<reference evidence="6 7" key="1">
    <citation type="submission" date="2017-07" db="EMBL/GenBank/DDBJ databases">
        <title>Genome sequence of the Sordaria macrospora wild type strain R19027.</title>
        <authorList>
            <person name="Nowrousian M."/>
            <person name="Teichert I."/>
            <person name="Kueck U."/>
        </authorList>
    </citation>
    <scope>NUCLEOTIDE SEQUENCE [LARGE SCALE GENOMIC DNA]</scope>
    <source>
        <strain evidence="6 7">R19027</strain>
        <tissue evidence="6">Mycelium</tissue>
    </source>
</reference>
<dbReference type="InterPro" id="IPR015943">
    <property type="entry name" value="WD40/YVTN_repeat-like_dom_sf"/>
</dbReference>
<evidence type="ECO:0000256" key="2">
    <source>
        <dbReference type="ARBA" id="ARBA00022574"/>
    </source>
</evidence>
<evidence type="ECO:0000256" key="5">
    <source>
        <dbReference type="SAM" id="MobiDB-lite"/>
    </source>
</evidence>
<evidence type="ECO:0000313" key="7">
    <source>
        <dbReference type="Proteomes" id="UP000433876"/>
    </source>
</evidence>
<dbReference type="SUPFAM" id="SSF50978">
    <property type="entry name" value="WD40 repeat-like"/>
    <property type="match status" value="1"/>
</dbReference>
<dbReference type="Proteomes" id="UP000433876">
    <property type="component" value="Unassembled WGS sequence"/>
</dbReference>
<keyword evidence="3" id="KW-0677">Repeat</keyword>
<dbReference type="Pfam" id="PF21032">
    <property type="entry name" value="PROPPIN"/>
    <property type="match status" value="1"/>
</dbReference>
<keyword evidence="2" id="KW-0853">WD repeat</keyword>
<dbReference type="PANTHER" id="PTHR11227">
    <property type="entry name" value="WD-REPEAT PROTEIN INTERACTING WITH PHOSPHOINOSIDES WIPI -RELATED"/>
    <property type="match status" value="1"/>
</dbReference>